<keyword evidence="5 6" id="KW-0067">ATP-binding</keyword>
<evidence type="ECO:0000313" key="7">
    <source>
        <dbReference type="EMBL" id="TBR79945.1"/>
    </source>
</evidence>
<dbReference type="GO" id="GO:0004642">
    <property type="term" value="F:phosphoribosylformylglycinamidine synthase activity"/>
    <property type="evidence" value="ECO:0007669"/>
    <property type="project" value="UniProtKB-UniRule"/>
</dbReference>
<keyword evidence="8" id="KW-1185">Reference proteome</keyword>
<organism evidence="7 8">
    <name type="scientific">Campylobacter novaezeelandiae</name>
    <dbReference type="NCBI Taxonomy" id="2267891"/>
    <lineage>
        <taxon>Bacteria</taxon>
        <taxon>Pseudomonadati</taxon>
        <taxon>Campylobacterota</taxon>
        <taxon>Epsilonproteobacteria</taxon>
        <taxon>Campylobacterales</taxon>
        <taxon>Campylobacteraceae</taxon>
        <taxon>Campylobacter</taxon>
    </lineage>
</organism>
<evidence type="ECO:0000256" key="1">
    <source>
        <dbReference type="ARBA" id="ARBA00022490"/>
    </source>
</evidence>
<evidence type="ECO:0000256" key="6">
    <source>
        <dbReference type="HAMAP-Rule" id="MF_01926"/>
    </source>
</evidence>
<dbReference type="GO" id="GO:0006189">
    <property type="term" value="P:'de novo' IMP biosynthetic process"/>
    <property type="evidence" value="ECO:0007669"/>
    <property type="project" value="UniProtKB-UniRule"/>
</dbReference>
<dbReference type="HAMAP" id="MF_01926">
    <property type="entry name" value="PurS"/>
    <property type="match status" value="1"/>
</dbReference>
<comment type="similarity">
    <text evidence="6">Belongs to the PurS family.</text>
</comment>
<dbReference type="Proteomes" id="UP000292583">
    <property type="component" value="Unassembled WGS sequence"/>
</dbReference>
<dbReference type="InterPro" id="IPR036604">
    <property type="entry name" value="PurS-like_sf"/>
</dbReference>
<comment type="pathway">
    <text evidence="6">Purine metabolism; IMP biosynthesis via de novo pathway; 5-amino-1-(5-phospho-D-ribosyl)imidazole from N(2)-formyl-N(1)-(5-phospho-D-ribosyl)glycinamide: step 1/2.</text>
</comment>
<protein>
    <recommendedName>
        <fullName evidence="6">Phosphoribosylformylglycinamidine synthase subunit PurS</fullName>
        <shortName evidence="6">FGAM synthase</shortName>
        <ecNumber evidence="6">6.3.5.3</ecNumber>
    </recommendedName>
    <alternativeName>
        <fullName evidence="6">Formylglycinamide ribonucleotide amidotransferase subunit III</fullName>
        <shortName evidence="6">FGAR amidotransferase III</shortName>
        <shortName evidence="6">FGAR-AT III</shortName>
    </alternativeName>
    <alternativeName>
        <fullName evidence="6">Phosphoribosylformylglycinamidine synthase subunit III</fullName>
    </alternativeName>
</protein>
<keyword evidence="2 6" id="KW-0436">Ligase</keyword>
<dbReference type="UniPathway" id="UPA00074">
    <property type="reaction ID" value="UER00128"/>
</dbReference>
<evidence type="ECO:0000256" key="4">
    <source>
        <dbReference type="ARBA" id="ARBA00022755"/>
    </source>
</evidence>
<dbReference type="EMBL" id="QPGR01000012">
    <property type="protein sequence ID" value="TBR79945.1"/>
    <property type="molecule type" value="Genomic_DNA"/>
</dbReference>
<evidence type="ECO:0000313" key="8">
    <source>
        <dbReference type="Proteomes" id="UP000292583"/>
    </source>
</evidence>
<dbReference type="EC" id="6.3.5.3" evidence="6"/>
<gene>
    <name evidence="6" type="primary">purS</name>
    <name evidence="7" type="ORF">DU473_06460</name>
</gene>
<evidence type="ECO:0000256" key="2">
    <source>
        <dbReference type="ARBA" id="ARBA00022598"/>
    </source>
</evidence>
<comment type="caution">
    <text evidence="7">The sequence shown here is derived from an EMBL/GenBank/DDBJ whole genome shotgun (WGS) entry which is preliminary data.</text>
</comment>
<sequence length="78" mass="8867">MKVIVNIFLKEGVLDPQGKAIQKALHSLNFNNIDDVKTAKQIILELNESDKIKANETVKKMCEELLVNDVIENYEIVI</sequence>
<dbReference type="NCBIfam" id="TIGR00302">
    <property type="entry name" value="phosphoribosylformylglycinamidine synthase subunit PurS"/>
    <property type="match status" value="1"/>
</dbReference>
<keyword evidence="3 6" id="KW-0547">Nucleotide-binding</keyword>
<accession>A0A4Q9JTC6</accession>
<dbReference type="Gene3D" id="3.30.1280.10">
    <property type="entry name" value="Phosphoribosylformylglycinamidine synthase subunit PurS"/>
    <property type="match status" value="1"/>
</dbReference>
<dbReference type="InterPro" id="IPR003850">
    <property type="entry name" value="PurS"/>
</dbReference>
<dbReference type="RefSeq" id="WP_131186764.1">
    <property type="nucleotide sequence ID" value="NZ_CP076657.1"/>
</dbReference>
<evidence type="ECO:0000256" key="3">
    <source>
        <dbReference type="ARBA" id="ARBA00022741"/>
    </source>
</evidence>
<dbReference type="OrthoDB" id="9799101at2"/>
<proteinExistence type="inferred from homology"/>
<name>A0A4Q9JTC6_9BACT</name>
<evidence type="ECO:0000256" key="5">
    <source>
        <dbReference type="ARBA" id="ARBA00022840"/>
    </source>
</evidence>
<reference evidence="7 8" key="1">
    <citation type="submission" date="2018-07" db="EMBL/GenBank/DDBJ databases">
        <title>Campylobacter zealandensis sp. nov., isolated from birds and water in New Zealand.</title>
        <authorList>
            <person name="Wilkinson D.A."/>
            <person name="Biggs P.J."/>
            <person name="French N.P."/>
            <person name="Midwinter A.C."/>
        </authorList>
    </citation>
    <scope>NUCLEOTIDE SEQUENCE [LARGE SCALE GENOMIC DNA]</scope>
    <source>
        <strain evidence="7 8">B423b</strain>
    </source>
</reference>
<comment type="subunit">
    <text evidence="6">Part of the FGAM synthase complex composed of 1 PurL, 1 PurQ and 2 PurS subunits.</text>
</comment>
<dbReference type="AlphaFoldDB" id="A0A4Q9JTC6"/>
<dbReference type="Pfam" id="PF02700">
    <property type="entry name" value="PurS"/>
    <property type="match status" value="1"/>
</dbReference>
<dbReference type="NCBIfam" id="NF004630">
    <property type="entry name" value="PRK05974.1"/>
    <property type="match status" value="1"/>
</dbReference>
<keyword evidence="4 6" id="KW-0658">Purine biosynthesis</keyword>
<comment type="function">
    <text evidence="6">Part of the phosphoribosylformylglycinamidine synthase complex involved in the purines biosynthetic pathway. Catalyzes the ATP-dependent conversion of formylglycinamide ribonucleotide (FGAR) and glutamine to yield formylglycinamidine ribonucleotide (FGAM) and glutamate. The FGAM synthase complex is composed of three subunits. PurQ produces an ammonia molecule by converting glutamine to glutamate. PurL transfers the ammonia molecule to FGAR to form FGAM in an ATP-dependent manner. PurS interacts with PurQ and PurL and is thought to assist in the transfer of the ammonia molecule from PurQ to PurL.</text>
</comment>
<dbReference type="SUPFAM" id="SSF82697">
    <property type="entry name" value="PurS-like"/>
    <property type="match status" value="1"/>
</dbReference>
<comment type="catalytic activity">
    <reaction evidence="6">
        <text>N(2)-formyl-N(1)-(5-phospho-beta-D-ribosyl)glycinamide + L-glutamine + ATP + H2O = 2-formamido-N(1)-(5-O-phospho-beta-D-ribosyl)acetamidine + L-glutamate + ADP + phosphate + H(+)</text>
        <dbReference type="Rhea" id="RHEA:17129"/>
        <dbReference type="ChEBI" id="CHEBI:15377"/>
        <dbReference type="ChEBI" id="CHEBI:15378"/>
        <dbReference type="ChEBI" id="CHEBI:29985"/>
        <dbReference type="ChEBI" id="CHEBI:30616"/>
        <dbReference type="ChEBI" id="CHEBI:43474"/>
        <dbReference type="ChEBI" id="CHEBI:58359"/>
        <dbReference type="ChEBI" id="CHEBI:147286"/>
        <dbReference type="ChEBI" id="CHEBI:147287"/>
        <dbReference type="ChEBI" id="CHEBI:456216"/>
        <dbReference type="EC" id="6.3.5.3"/>
    </reaction>
</comment>
<dbReference type="PANTHER" id="PTHR34696">
    <property type="entry name" value="PHOSPHORIBOSYLFORMYLGLYCINAMIDINE SYNTHASE SUBUNIT PURS"/>
    <property type="match status" value="1"/>
</dbReference>
<dbReference type="PANTHER" id="PTHR34696:SF1">
    <property type="entry name" value="PHOSPHORIBOSYLFORMYLGLYCINAMIDINE SYNTHASE SUBUNIT PURS"/>
    <property type="match status" value="1"/>
</dbReference>
<comment type="subcellular location">
    <subcellularLocation>
        <location evidence="6">Cytoplasm</location>
    </subcellularLocation>
</comment>
<dbReference type="GO" id="GO:0005737">
    <property type="term" value="C:cytoplasm"/>
    <property type="evidence" value="ECO:0007669"/>
    <property type="project" value="UniProtKB-SubCell"/>
</dbReference>
<keyword evidence="1 6" id="KW-0963">Cytoplasm</keyword>
<dbReference type="GO" id="GO:0005524">
    <property type="term" value="F:ATP binding"/>
    <property type="evidence" value="ECO:0007669"/>
    <property type="project" value="UniProtKB-UniRule"/>
</dbReference>